<evidence type="ECO:0000313" key="4">
    <source>
        <dbReference type="Proteomes" id="UP001305779"/>
    </source>
</evidence>
<sequence length="466" mass="53720">MESPSDPAEAVVSSDAAISSEEAVAKATIDKQLREELKDELRQLIKPWKNTTTKPPLTAEELIVIGMVLGSSSTCTAVMVQQFIIREFRYYTNLALACTSFVDSTFYQYSRHASKRKSEKFVRECDMVYRQFDVPFQKANMSSWRHKYSVSTAATRIFLQDRLSSSSKADRPQKPFPFLRLPAELRNRIYGLVLQFPKSGLCVKVKREEIGSARPKTWPIPAKFSVLRKKREGFDQIKWSELSEAYRDYAADADLMDLPERVLYCPPAATYLNLLRANKQIFNEAMPIFYSTNKFIFPRVTELYWFLEATPAARRKHIECVGFHYLACDTKYVNAAFRMLKDIPHLRELDIAMDEDDWKRETNRKSSTPKYPDLLKIPGMFTLRSFRGLEAVRFHDNCDTFKVLIPEMTSEKKKAKAPVKRPRKRKAQADVDYVEPVEDPTNGEDNPDQSAPPKKKARKPKKSNST</sequence>
<comment type="caution">
    <text evidence="3">The sequence shown here is derived from an EMBL/GenBank/DDBJ whole genome shotgun (WGS) entry which is preliminary data.</text>
</comment>
<evidence type="ECO:0000313" key="3">
    <source>
        <dbReference type="EMBL" id="KAK4496109.1"/>
    </source>
</evidence>
<feature type="compositionally biased region" description="Basic residues" evidence="1">
    <location>
        <begin position="453"/>
        <end position="466"/>
    </location>
</feature>
<dbReference type="Pfam" id="PF24864">
    <property type="entry name" value="DUF7730"/>
    <property type="match status" value="1"/>
</dbReference>
<dbReference type="Proteomes" id="UP001305779">
    <property type="component" value="Unassembled WGS sequence"/>
</dbReference>
<dbReference type="InterPro" id="IPR056632">
    <property type="entry name" value="DUF7730"/>
</dbReference>
<dbReference type="PANTHER" id="PTHR42085">
    <property type="entry name" value="F-BOX DOMAIN-CONTAINING PROTEIN"/>
    <property type="match status" value="1"/>
</dbReference>
<feature type="compositionally biased region" description="Acidic residues" evidence="1">
    <location>
        <begin position="432"/>
        <end position="447"/>
    </location>
</feature>
<proteinExistence type="predicted"/>
<feature type="region of interest" description="Disordered" evidence="1">
    <location>
        <begin position="411"/>
        <end position="466"/>
    </location>
</feature>
<name>A0ABR0E457_ZASCE</name>
<feature type="domain" description="DUF7730" evidence="2">
    <location>
        <begin position="177"/>
        <end position="337"/>
    </location>
</feature>
<feature type="compositionally biased region" description="Basic residues" evidence="1">
    <location>
        <begin position="413"/>
        <end position="426"/>
    </location>
</feature>
<dbReference type="InterPro" id="IPR038883">
    <property type="entry name" value="AN11006-like"/>
</dbReference>
<dbReference type="EMBL" id="JAXOVC010000010">
    <property type="protein sequence ID" value="KAK4496109.1"/>
    <property type="molecule type" value="Genomic_DNA"/>
</dbReference>
<accession>A0ABR0E457</accession>
<protein>
    <recommendedName>
        <fullName evidence="2">DUF7730 domain-containing protein</fullName>
    </recommendedName>
</protein>
<evidence type="ECO:0000259" key="2">
    <source>
        <dbReference type="Pfam" id="PF24864"/>
    </source>
</evidence>
<keyword evidence="4" id="KW-1185">Reference proteome</keyword>
<evidence type="ECO:0000256" key="1">
    <source>
        <dbReference type="SAM" id="MobiDB-lite"/>
    </source>
</evidence>
<reference evidence="3 4" key="1">
    <citation type="journal article" date="2023" name="G3 (Bethesda)">
        <title>A chromosome-level genome assembly of Zasmidium syzygii isolated from banana leaves.</title>
        <authorList>
            <person name="van Westerhoven A.C."/>
            <person name="Mehrabi R."/>
            <person name="Talebi R."/>
            <person name="Steentjes M.B.F."/>
            <person name="Corcolon B."/>
            <person name="Chong P.A."/>
            <person name="Kema G.H.J."/>
            <person name="Seidl M.F."/>
        </authorList>
    </citation>
    <scope>NUCLEOTIDE SEQUENCE [LARGE SCALE GENOMIC DNA]</scope>
    <source>
        <strain evidence="3 4">P124</strain>
    </source>
</reference>
<gene>
    <name evidence="3" type="ORF">PRZ48_012088</name>
</gene>
<organism evidence="3 4">
    <name type="scientific">Zasmidium cellare</name>
    <name type="common">Wine cellar mold</name>
    <name type="synonym">Racodium cellare</name>
    <dbReference type="NCBI Taxonomy" id="395010"/>
    <lineage>
        <taxon>Eukaryota</taxon>
        <taxon>Fungi</taxon>
        <taxon>Dikarya</taxon>
        <taxon>Ascomycota</taxon>
        <taxon>Pezizomycotina</taxon>
        <taxon>Dothideomycetes</taxon>
        <taxon>Dothideomycetidae</taxon>
        <taxon>Mycosphaerellales</taxon>
        <taxon>Mycosphaerellaceae</taxon>
        <taxon>Zasmidium</taxon>
    </lineage>
</organism>
<dbReference type="PANTHER" id="PTHR42085:SF8">
    <property type="entry name" value="F-BOX DOMAIN-CONTAINING PROTEIN"/>
    <property type="match status" value="1"/>
</dbReference>